<dbReference type="EMBL" id="VFPH01000001">
    <property type="protein sequence ID" value="TQM43902.1"/>
    <property type="molecule type" value="Genomic_DNA"/>
</dbReference>
<keyword evidence="2" id="KW-1185">Reference proteome</keyword>
<comment type="caution">
    <text evidence="1">The sequence shown here is derived from an EMBL/GenBank/DDBJ whole genome shotgun (WGS) entry which is preliminary data.</text>
</comment>
<sequence length="214" mass="23095">MKSARQHLSDEDEGLVHDACCALEIAEGVIPEAALPALADPALRAAVAYRLQQCGRVLNRVGDCWTSGHDDEVADALVEQNIGTIDAQDRAVLALVLLRCVAIPRAQGAATGTTWADVKGARSTTIEELALNKSLSKKAIKESLQRLQTAALIKRSPRNGITPGPALHRLTPQRTTALWEDLVILAAPDTAYARVLRERRANSAQRKLSTKDQP</sequence>
<evidence type="ECO:0000313" key="2">
    <source>
        <dbReference type="Proteomes" id="UP000319818"/>
    </source>
</evidence>
<organism evidence="1 2">
    <name type="scientific">Pseudonocardia cypriaca</name>
    <dbReference type="NCBI Taxonomy" id="882449"/>
    <lineage>
        <taxon>Bacteria</taxon>
        <taxon>Bacillati</taxon>
        <taxon>Actinomycetota</taxon>
        <taxon>Actinomycetes</taxon>
        <taxon>Pseudonocardiales</taxon>
        <taxon>Pseudonocardiaceae</taxon>
        <taxon>Pseudonocardia</taxon>
    </lineage>
</organism>
<dbReference type="AlphaFoldDB" id="A0A543GCU8"/>
<gene>
    <name evidence="1" type="ORF">FB388_1257</name>
</gene>
<name>A0A543GCU8_9PSEU</name>
<accession>A0A543GCU8</accession>
<evidence type="ECO:0000313" key="1">
    <source>
        <dbReference type="EMBL" id="TQM43902.1"/>
    </source>
</evidence>
<proteinExistence type="predicted"/>
<reference evidence="1 2" key="1">
    <citation type="submission" date="2019-06" db="EMBL/GenBank/DDBJ databases">
        <title>Sequencing the genomes of 1000 actinobacteria strains.</title>
        <authorList>
            <person name="Klenk H.-P."/>
        </authorList>
    </citation>
    <scope>NUCLEOTIDE SEQUENCE [LARGE SCALE GENOMIC DNA]</scope>
    <source>
        <strain evidence="1 2">DSM 45511</strain>
    </source>
</reference>
<dbReference type="Proteomes" id="UP000319818">
    <property type="component" value="Unassembled WGS sequence"/>
</dbReference>
<protein>
    <submittedName>
        <fullName evidence="1">Uncharacterized protein</fullName>
    </submittedName>
</protein>